<keyword evidence="6" id="KW-0505">Motor protein</keyword>
<evidence type="ECO:0000256" key="4">
    <source>
        <dbReference type="ARBA" id="ARBA00022840"/>
    </source>
</evidence>
<feature type="domain" description="Kinesin motor" evidence="8">
    <location>
        <begin position="157"/>
        <end position="500"/>
    </location>
</feature>
<dbReference type="GO" id="GO:0003777">
    <property type="term" value="F:microtubule motor activity"/>
    <property type="evidence" value="ECO:0007669"/>
    <property type="project" value="InterPro"/>
</dbReference>
<comment type="similarity">
    <text evidence="6">Belongs to the TRAFAC class myosin-kinesin ATPase superfamily. Kinesin family.</text>
</comment>
<keyword evidence="5" id="KW-0175">Coiled coil</keyword>
<dbReference type="PANTHER" id="PTHR47969">
    <property type="entry name" value="CHROMOSOME-ASSOCIATED KINESIN KIF4A-RELATED"/>
    <property type="match status" value="1"/>
</dbReference>
<evidence type="ECO:0000256" key="5">
    <source>
        <dbReference type="ARBA" id="ARBA00023054"/>
    </source>
</evidence>
<dbReference type="SUPFAM" id="SSF56300">
    <property type="entry name" value="Metallo-dependent phosphatases"/>
    <property type="match status" value="1"/>
</dbReference>
<proteinExistence type="inferred from homology"/>
<dbReference type="Gene3D" id="3.40.850.10">
    <property type="entry name" value="Kinesin motor domain"/>
    <property type="match status" value="1"/>
</dbReference>
<name>A0A812TLE2_SYMPI</name>
<dbReference type="InterPro" id="IPR000073">
    <property type="entry name" value="AB_hydrolase_1"/>
</dbReference>
<dbReference type="SUPFAM" id="SSF53474">
    <property type="entry name" value="alpha/beta-Hydrolases"/>
    <property type="match status" value="1"/>
</dbReference>
<feature type="non-terminal residue" evidence="9">
    <location>
        <position position="1"/>
    </location>
</feature>
<dbReference type="InterPro" id="IPR029052">
    <property type="entry name" value="Metallo-depent_PP-like"/>
</dbReference>
<dbReference type="PANTHER" id="PTHR47969:SF15">
    <property type="entry name" value="CHROMOSOME-ASSOCIATED KINESIN KIF4A-RELATED"/>
    <property type="match status" value="1"/>
</dbReference>
<comment type="subcellular location">
    <subcellularLocation>
        <location evidence="1">Cytoplasm</location>
    </subcellularLocation>
</comment>
<evidence type="ECO:0000256" key="2">
    <source>
        <dbReference type="ARBA" id="ARBA00022490"/>
    </source>
</evidence>
<evidence type="ECO:0000313" key="9">
    <source>
        <dbReference type="EMBL" id="CAE7530658.1"/>
    </source>
</evidence>
<keyword evidence="10" id="KW-1185">Reference proteome</keyword>
<sequence>MHVSTLIPERAPRWKTVYQELADYPWFVCLGNHDFGNDDPDCLCPFFHERVRCTNADSTAAGCGGARPYSTANQSYSCNQLNVDKGGIDGDLRRNFHLPDFTYYYTIPELDFELISMDYNWYDRHGIGGNGYGPTGGGRGVAKSCGGVERVEDSLARIRDASNKILNERAQAANATNYAIISHYPDWAQEGINLRHNFLTGMHAEQASGVYTCCALPLVDAVISGTNACIFAFGCTGAGKTHSMLGPEGGRKQARQDGILPRAAAELFRRIARLEAEAKAAIGAGGFSAYEVRVSFLEVFCENAFDLLSGPVSASRDPASACQLRETTDGRVYADGAKEEKIRSCEQLLDVVARGAKARATAATGVHAHSSRSHALLVMSIEHRWRDVAEADPSKYRSQVARLTLVDLAGAESMERSHGGSVDAAGVGTNMGLLVLGRVIRALAEGSERVPYRDSTLTRLMQSSLGGKAKTQMLACVSPAEVEAGLTMQTLKYATSARSVILKPEAAKVTTEVELDPMLTDVDDDDVALNRRCIWIETADFGDVFARCIGNPADPLILYVHGSGPCNSSNFWSKLVVDVAVLASAGSQDCPKSYFHVAIDCPGYGRSPGDRQSIRSYPCALISNIVRALGRKTVACLVGSSQGACAALNCALECPKLMHTVAVCHPVGHAPHRYVAISQPTLLIFDTEDAGHPVSVGRQMRRHLPDPRYFEFTRSKDGDWECHHMGEEMITMLRDSYHTWKNKRLGGRRDKELPDLTRVAGGFNSWNDIHGDEFEAWGGYDADDEPAATGAAKEPNENSWRARLDPSTNTIVYENLISGRISRVRPPGAQVVVERLGGGGGEGAAGPSTTSAEPKAESGKEAPARIDVGRPLIPLFEGAEEEGDEDDEERQAREEKEAAALLEQEASQSHCDYCRRVLLQPIRLARCRCALCACCYELTVRYMRECPACETTVDVKGGKPVSDASDGLLAKSEALASAGDPDMEEQKRLLQQLTEVRQNAQRIVLQYGNTSSGRGSKRSYTTFLKVVSAEGGALEKGSVVKVDFNINPGYSKPTSTAKEPTDKSLGFVFEYAMARAYPCHMTVHFKSELGLPKLVIEHF</sequence>
<dbReference type="InterPro" id="IPR036961">
    <property type="entry name" value="Kinesin_motor_dom_sf"/>
</dbReference>
<dbReference type="InterPro" id="IPR001752">
    <property type="entry name" value="Kinesin_motor_dom"/>
</dbReference>
<dbReference type="InterPro" id="IPR027640">
    <property type="entry name" value="Kinesin-like_fam"/>
</dbReference>
<dbReference type="GO" id="GO:0005875">
    <property type="term" value="C:microtubule associated complex"/>
    <property type="evidence" value="ECO:0007669"/>
    <property type="project" value="TreeGrafter"/>
</dbReference>
<evidence type="ECO:0000256" key="3">
    <source>
        <dbReference type="ARBA" id="ARBA00022741"/>
    </source>
</evidence>
<feature type="region of interest" description="Disordered" evidence="7">
    <location>
        <begin position="836"/>
        <end position="864"/>
    </location>
</feature>
<dbReference type="SUPFAM" id="SSF52540">
    <property type="entry name" value="P-loop containing nucleoside triphosphate hydrolases"/>
    <property type="match status" value="1"/>
</dbReference>
<dbReference type="EMBL" id="CAJNIZ010031458">
    <property type="protein sequence ID" value="CAE7530658.1"/>
    <property type="molecule type" value="Genomic_DNA"/>
</dbReference>
<dbReference type="InterPro" id="IPR027417">
    <property type="entry name" value="P-loop_NTPase"/>
</dbReference>
<gene>
    <name evidence="9" type="primary">KIN4C</name>
    <name evidence="9" type="ORF">SPIL2461_LOCUS13978</name>
</gene>
<dbReference type="GO" id="GO:0005737">
    <property type="term" value="C:cytoplasm"/>
    <property type="evidence" value="ECO:0007669"/>
    <property type="project" value="UniProtKB-SubCell"/>
</dbReference>
<protein>
    <submittedName>
        <fullName evidence="9">KIN4C protein</fullName>
    </submittedName>
</protein>
<evidence type="ECO:0000259" key="8">
    <source>
        <dbReference type="PROSITE" id="PS50067"/>
    </source>
</evidence>
<dbReference type="SMART" id="SM00129">
    <property type="entry name" value="KISc"/>
    <property type="match status" value="1"/>
</dbReference>
<keyword evidence="2" id="KW-0963">Cytoplasm</keyword>
<dbReference type="AlphaFoldDB" id="A0A812TLE2"/>
<feature type="binding site" evidence="6">
    <location>
        <begin position="234"/>
        <end position="241"/>
    </location>
    <ligand>
        <name>ATP</name>
        <dbReference type="ChEBI" id="CHEBI:30616"/>
    </ligand>
</feature>
<evidence type="ECO:0000256" key="7">
    <source>
        <dbReference type="SAM" id="MobiDB-lite"/>
    </source>
</evidence>
<dbReference type="Pfam" id="PF00225">
    <property type="entry name" value="Kinesin"/>
    <property type="match status" value="1"/>
</dbReference>
<reference evidence="9" key="1">
    <citation type="submission" date="2021-02" db="EMBL/GenBank/DDBJ databases">
        <authorList>
            <person name="Dougan E. K."/>
            <person name="Rhodes N."/>
            <person name="Thang M."/>
            <person name="Chan C."/>
        </authorList>
    </citation>
    <scope>NUCLEOTIDE SEQUENCE</scope>
</reference>
<dbReference type="PROSITE" id="PS50067">
    <property type="entry name" value="KINESIN_MOTOR_2"/>
    <property type="match status" value="1"/>
</dbReference>
<feature type="region of interest" description="Disordered" evidence="7">
    <location>
        <begin position="876"/>
        <end position="897"/>
    </location>
</feature>
<keyword evidence="4 6" id="KW-0067">ATP-binding</keyword>
<dbReference type="GO" id="GO:0007052">
    <property type="term" value="P:mitotic spindle organization"/>
    <property type="evidence" value="ECO:0007669"/>
    <property type="project" value="TreeGrafter"/>
</dbReference>
<feature type="compositionally biased region" description="Acidic residues" evidence="7">
    <location>
        <begin position="878"/>
        <end position="889"/>
    </location>
</feature>
<dbReference type="InterPro" id="IPR019821">
    <property type="entry name" value="Kinesin_motor_CS"/>
</dbReference>
<comment type="caution">
    <text evidence="9">The sequence shown here is derived from an EMBL/GenBank/DDBJ whole genome shotgun (WGS) entry which is preliminary data.</text>
</comment>
<keyword evidence="3 6" id="KW-0547">Nucleotide-binding</keyword>
<dbReference type="OrthoDB" id="6500128at2759"/>
<evidence type="ECO:0000256" key="1">
    <source>
        <dbReference type="ARBA" id="ARBA00004496"/>
    </source>
</evidence>
<dbReference type="GO" id="GO:0007018">
    <property type="term" value="P:microtubule-based movement"/>
    <property type="evidence" value="ECO:0007669"/>
    <property type="project" value="InterPro"/>
</dbReference>
<dbReference type="GO" id="GO:0005524">
    <property type="term" value="F:ATP binding"/>
    <property type="evidence" value="ECO:0007669"/>
    <property type="project" value="UniProtKB-UniRule"/>
</dbReference>
<dbReference type="Pfam" id="PF12697">
    <property type="entry name" value="Abhydrolase_6"/>
    <property type="match status" value="1"/>
</dbReference>
<feature type="compositionally biased region" description="Basic and acidic residues" evidence="7">
    <location>
        <begin position="854"/>
        <end position="864"/>
    </location>
</feature>
<dbReference type="GO" id="GO:0008017">
    <property type="term" value="F:microtubule binding"/>
    <property type="evidence" value="ECO:0007669"/>
    <property type="project" value="InterPro"/>
</dbReference>
<dbReference type="Proteomes" id="UP000649617">
    <property type="component" value="Unassembled WGS sequence"/>
</dbReference>
<dbReference type="PROSITE" id="PS00411">
    <property type="entry name" value="KINESIN_MOTOR_1"/>
    <property type="match status" value="1"/>
</dbReference>
<dbReference type="Gene3D" id="3.40.50.1820">
    <property type="entry name" value="alpha/beta hydrolase"/>
    <property type="match status" value="1"/>
</dbReference>
<accession>A0A812TLE2</accession>
<evidence type="ECO:0000313" key="10">
    <source>
        <dbReference type="Proteomes" id="UP000649617"/>
    </source>
</evidence>
<organism evidence="9 10">
    <name type="scientific">Symbiodinium pilosum</name>
    <name type="common">Dinoflagellate</name>
    <dbReference type="NCBI Taxonomy" id="2952"/>
    <lineage>
        <taxon>Eukaryota</taxon>
        <taxon>Sar</taxon>
        <taxon>Alveolata</taxon>
        <taxon>Dinophyceae</taxon>
        <taxon>Suessiales</taxon>
        <taxon>Symbiodiniaceae</taxon>
        <taxon>Symbiodinium</taxon>
    </lineage>
</organism>
<dbReference type="GO" id="GO:0051231">
    <property type="term" value="P:spindle elongation"/>
    <property type="evidence" value="ECO:0007669"/>
    <property type="project" value="TreeGrafter"/>
</dbReference>
<dbReference type="PRINTS" id="PR00380">
    <property type="entry name" value="KINESINHEAVY"/>
</dbReference>
<dbReference type="InterPro" id="IPR029058">
    <property type="entry name" value="AB_hydrolase_fold"/>
</dbReference>
<evidence type="ECO:0000256" key="6">
    <source>
        <dbReference type="PROSITE-ProRule" id="PRU00283"/>
    </source>
</evidence>